<gene>
    <name evidence="4" type="ORF">SFMTTN_3026</name>
</gene>
<comment type="similarity">
    <text evidence="1">Belongs to the UPF0337 (CsbD) family.</text>
</comment>
<organism evidence="4 5">
    <name type="scientific">Sulfuriferula multivorans</name>
    <dbReference type="NCBI Taxonomy" id="1559896"/>
    <lineage>
        <taxon>Bacteria</taxon>
        <taxon>Pseudomonadati</taxon>
        <taxon>Pseudomonadota</taxon>
        <taxon>Betaproteobacteria</taxon>
        <taxon>Nitrosomonadales</taxon>
        <taxon>Sulfuricellaceae</taxon>
        <taxon>Sulfuriferula</taxon>
    </lineage>
</organism>
<reference evidence="4 5" key="1">
    <citation type="journal article" date="2019" name="Front. Microbiol.">
        <title>Genomes of Neutrophilic Sulfur-Oxidizing Chemolithoautotrophs Representing 9 Proteobacterial Species From 8 Genera.</title>
        <authorList>
            <person name="Watanabe T."/>
            <person name="Kojima H."/>
            <person name="Umezawa K."/>
            <person name="Hori C."/>
            <person name="Takasuka T.E."/>
            <person name="Kato Y."/>
            <person name="Fukui M."/>
        </authorList>
    </citation>
    <scope>NUCLEOTIDE SEQUENCE [LARGE SCALE GENOMIC DNA]</scope>
    <source>
        <strain evidence="4 5">TTN</strain>
    </source>
</reference>
<comment type="caution">
    <text evidence="4">The sequence shown here is derived from an EMBL/GenBank/DDBJ whole genome shotgun (WGS) entry which is preliminary data.</text>
</comment>
<protein>
    <recommendedName>
        <fullName evidence="3">CsbD-like domain-containing protein</fullName>
    </recommendedName>
</protein>
<proteinExistence type="inferred from homology"/>
<accession>A0A401K0C8</accession>
<name>A0A401K0C8_9PROT</name>
<evidence type="ECO:0000256" key="2">
    <source>
        <dbReference type="SAM" id="MobiDB-lite"/>
    </source>
</evidence>
<dbReference type="SUPFAM" id="SSF69047">
    <property type="entry name" value="Hypothetical protein YjbJ"/>
    <property type="match status" value="1"/>
</dbReference>
<evidence type="ECO:0000259" key="3">
    <source>
        <dbReference type="Pfam" id="PF05532"/>
    </source>
</evidence>
<dbReference type="InterPro" id="IPR008462">
    <property type="entry name" value="CsbD"/>
</dbReference>
<evidence type="ECO:0000313" key="5">
    <source>
        <dbReference type="Proteomes" id="UP000286806"/>
    </source>
</evidence>
<evidence type="ECO:0000256" key="1">
    <source>
        <dbReference type="ARBA" id="ARBA00009129"/>
    </source>
</evidence>
<dbReference type="Proteomes" id="UP000286806">
    <property type="component" value="Unassembled WGS sequence"/>
</dbReference>
<dbReference type="InterPro" id="IPR036629">
    <property type="entry name" value="YjbJ_sf"/>
</dbReference>
<evidence type="ECO:0000313" key="4">
    <source>
        <dbReference type="EMBL" id="GCB02206.1"/>
    </source>
</evidence>
<dbReference type="Pfam" id="PF05532">
    <property type="entry name" value="CsbD"/>
    <property type="match status" value="1"/>
</dbReference>
<keyword evidence="5" id="KW-1185">Reference proteome</keyword>
<dbReference type="AlphaFoldDB" id="A0A401K0C8"/>
<feature type="compositionally biased region" description="Basic and acidic residues" evidence="2">
    <location>
        <begin position="1"/>
        <end position="14"/>
    </location>
</feature>
<dbReference type="EMBL" id="BGOW01000036">
    <property type="protein sequence ID" value="GCB02206.1"/>
    <property type="molecule type" value="Genomic_DNA"/>
</dbReference>
<dbReference type="OrthoDB" id="8564562at2"/>
<feature type="region of interest" description="Disordered" evidence="2">
    <location>
        <begin position="1"/>
        <end position="43"/>
    </location>
</feature>
<feature type="domain" description="CsbD-like" evidence="3">
    <location>
        <begin position="4"/>
        <end position="56"/>
    </location>
</feature>
<sequence>MNKDQIKGTAKDIAGKTQQGAGKLVGSKEQQAKGLKKQVAGKLQKNVGDVKEAIKDTNKHKH</sequence>
<dbReference type="Gene3D" id="1.10.1470.10">
    <property type="entry name" value="YjbJ"/>
    <property type="match status" value="1"/>
</dbReference>
<dbReference type="RefSeq" id="WP_124705952.1">
    <property type="nucleotide sequence ID" value="NZ_BGOW01000036.1"/>
</dbReference>